<accession>A0ABN2KCS7</accession>
<name>A0ABN2KCS7_9MICO</name>
<sequence>MTEFTESEHDTIRLGAFGAIALVSKADPGFFSTFKESMAGSQALAAAPESVRDLLRGGGFVSPPRGTPEQVDAEVLDTLRQATALLDAKDPAAAAGYREVIRAASDAVANASKGVSDEERAVIARIEAALTAAVPADAAGPTADAALPPADSPA</sequence>
<keyword evidence="2" id="KW-1185">Reference proteome</keyword>
<reference evidence="1 2" key="1">
    <citation type="journal article" date="2019" name="Int. J. Syst. Evol. Microbiol.">
        <title>The Global Catalogue of Microorganisms (GCM) 10K type strain sequencing project: providing services to taxonomists for standard genome sequencing and annotation.</title>
        <authorList>
            <consortium name="The Broad Institute Genomics Platform"/>
            <consortium name="The Broad Institute Genome Sequencing Center for Infectious Disease"/>
            <person name="Wu L."/>
            <person name="Ma J."/>
        </authorList>
    </citation>
    <scope>NUCLEOTIDE SEQUENCE [LARGE SCALE GENOMIC DNA]</scope>
    <source>
        <strain evidence="1 2">JCM 15591</strain>
    </source>
</reference>
<dbReference type="RefSeq" id="WP_344063362.1">
    <property type="nucleotide sequence ID" value="NZ_BAAAPN010000029.1"/>
</dbReference>
<protein>
    <submittedName>
        <fullName evidence="1">Uncharacterized protein</fullName>
    </submittedName>
</protein>
<dbReference type="EMBL" id="BAAAPN010000029">
    <property type="protein sequence ID" value="GAA1753161.1"/>
    <property type="molecule type" value="Genomic_DNA"/>
</dbReference>
<gene>
    <name evidence="1" type="ORF">GCM10009810_11400</name>
</gene>
<proteinExistence type="predicted"/>
<evidence type="ECO:0000313" key="1">
    <source>
        <dbReference type="EMBL" id="GAA1753161.1"/>
    </source>
</evidence>
<evidence type="ECO:0000313" key="2">
    <source>
        <dbReference type="Proteomes" id="UP001501475"/>
    </source>
</evidence>
<comment type="caution">
    <text evidence="1">The sequence shown here is derived from an EMBL/GenBank/DDBJ whole genome shotgun (WGS) entry which is preliminary data.</text>
</comment>
<dbReference type="Proteomes" id="UP001501475">
    <property type="component" value="Unassembled WGS sequence"/>
</dbReference>
<organism evidence="1 2">
    <name type="scientific">Nostocoides vanveenii</name>
    <dbReference type="NCBI Taxonomy" id="330835"/>
    <lineage>
        <taxon>Bacteria</taxon>
        <taxon>Bacillati</taxon>
        <taxon>Actinomycetota</taxon>
        <taxon>Actinomycetes</taxon>
        <taxon>Micrococcales</taxon>
        <taxon>Intrasporangiaceae</taxon>
        <taxon>Nostocoides</taxon>
    </lineage>
</organism>